<dbReference type="Proteomes" id="UP000294933">
    <property type="component" value="Unassembled WGS sequence"/>
</dbReference>
<evidence type="ECO:0000313" key="2">
    <source>
        <dbReference type="EMBL" id="TDL22645.1"/>
    </source>
</evidence>
<reference evidence="2 3" key="1">
    <citation type="submission" date="2018-06" db="EMBL/GenBank/DDBJ databases">
        <title>A transcriptomic atlas of mushroom development highlights an independent origin of complex multicellularity.</title>
        <authorList>
            <consortium name="DOE Joint Genome Institute"/>
            <person name="Krizsan K."/>
            <person name="Almasi E."/>
            <person name="Merenyi Z."/>
            <person name="Sahu N."/>
            <person name="Viragh M."/>
            <person name="Koszo T."/>
            <person name="Mondo S."/>
            <person name="Kiss B."/>
            <person name="Balint B."/>
            <person name="Kues U."/>
            <person name="Barry K."/>
            <person name="Hegedus J.C."/>
            <person name="Henrissat B."/>
            <person name="Johnson J."/>
            <person name="Lipzen A."/>
            <person name="Ohm R."/>
            <person name="Nagy I."/>
            <person name="Pangilinan J."/>
            <person name="Yan J."/>
            <person name="Xiong Y."/>
            <person name="Grigoriev I.V."/>
            <person name="Hibbett D.S."/>
            <person name="Nagy L.G."/>
        </authorList>
    </citation>
    <scope>NUCLEOTIDE SEQUENCE [LARGE SCALE GENOMIC DNA]</scope>
    <source>
        <strain evidence="2 3">SZMC22713</strain>
    </source>
</reference>
<proteinExistence type="predicted"/>
<dbReference type="AlphaFoldDB" id="A0A4Y7Q5G1"/>
<dbReference type="EMBL" id="ML170174">
    <property type="protein sequence ID" value="TDL22645.1"/>
    <property type="molecule type" value="Genomic_DNA"/>
</dbReference>
<evidence type="ECO:0000313" key="3">
    <source>
        <dbReference type="Proteomes" id="UP000294933"/>
    </source>
</evidence>
<keyword evidence="3" id="KW-1185">Reference proteome</keyword>
<protein>
    <submittedName>
        <fullName evidence="2">Uncharacterized protein</fullName>
    </submittedName>
</protein>
<sequence>MSSVDTTSSALSAPPAQVRRREHSCRHRTSARAPCLHLKIVTASISALPTPVACLALQVGCTWIVGGLLCTGGPISYNSRS</sequence>
<organism evidence="2 3">
    <name type="scientific">Rickenella mellea</name>
    <dbReference type="NCBI Taxonomy" id="50990"/>
    <lineage>
        <taxon>Eukaryota</taxon>
        <taxon>Fungi</taxon>
        <taxon>Dikarya</taxon>
        <taxon>Basidiomycota</taxon>
        <taxon>Agaricomycotina</taxon>
        <taxon>Agaricomycetes</taxon>
        <taxon>Hymenochaetales</taxon>
        <taxon>Rickenellaceae</taxon>
        <taxon>Rickenella</taxon>
    </lineage>
</organism>
<feature type="region of interest" description="Disordered" evidence="1">
    <location>
        <begin position="1"/>
        <end position="25"/>
    </location>
</feature>
<accession>A0A4Y7Q5G1</accession>
<gene>
    <name evidence="2" type="ORF">BD410DRAFT_211448</name>
</gene>
<feature type="compositionally biased region" description="Polar residues" evidence="1">
    <location>
        <begin position="1"/>
        <end position="11"/>
    </location>
</feature>
<evidence type="ECO:0000256" key="1">
    <source>
        <dbReference type="SAM" id="MobiDB-lite"/>
    </source>
</evidence>
<dbReference type="VEuPathDB" id="FungiDB:BD410DRAFT_211448"/>
<name>A0A4Y7Q5G1_9AGAM</name>